<dbReference type="CDD" id="cd02440">
    <property type="entry name" value="AdoMet_MTases"/>
    <property type="match status" value="1"/>
</dbReference>
<reference evidence="3" key="1">
    <citation type="journal article" date="2020" name="bioRxiv">
        <title>Whole genome comparisons of ergot fungi reveals the divergence and evolution of species within the genus Claviceps are the result of varying mechanisms driving genome evolution and host range expansion.</title>
        <authorList>
            <person name="Wyka S.A."/>
            <person name="Mondo S.J."/>
            <person name="Liu M."/>
            <person name="Dettman J."/>
            <person name="Nalam V."/>
            <person name="Broders K.D."/>
        </authorList>
    </citation>
    <scope>NUCLEOTIDE SEQUENCE</scope>
    <source>
        <strain evidence="3">CCC 1102</strain>
    </source>
</reference>
<dbReference type="OrthoDB" id="2013972at2759"/>
<dbReference type="EMBL" id="SRPS01000356">
    <property type="protein sequence ID" value="KAG5958979.1"/>
    <property type="molecule type" value="Genomic_DNA"/>
</dbReference>
<proteinExistence type="inferred from homology"/>
<gene>
    <name evidence="3" type="ORF">E4U56_005176</name>
</gene>
<dbReference type="GO" id="GO:0008168">
    <property type="term" value="F:methyltransferase activity"/>
    <property type="evidence" value="ECO:0007669"/>
    <property type="project" value="TreeGrafter"/>
</dbReference>
<dbReference type="InterPro" id="IPR029063">
    <property type="entry name" value="SAM-dependent_MTases_sf"/>
</dbReference>
<comment type="caution">
    <text evidence="3">The sequence shown here is derived from an EMBL/GenBank/DDBJ whole genome shotgun (WGS) entry which is preliminary data.</text>
</comment>
<evidence type="ECO:0000256" key="2">
    <source>
        <dbReference type="SAM" id="MobiDB-lite"/>
    </source>
</evidence>
<dbReference type="PANTHER" id="PTHR43591:SF10">
    <property type="entry name" value="ABC TRANSMEMBRANE TYPE-1 DOMAIN-CONTAINING PROTEIN-RELATED"/>
    <property type="match status" value="1"/>
</dbReference>
<feature type="compositionally biased region" description="Polar residues" evidence="2">
    <location>
        <begin position="1"/>
        <end position="12"/>
    </location>
</feature>
<feature type="compositionally biased region" description="Low complexity" evidence="2">
    <location>
        <begin position="13"/>
        <end position="24"/>
    </location>
</feature>
<evidence type="ECO:0008006" key="5">
    <source>
        <dbReference type="Google" id="ProtNLM"/>
    </source>
</evidence>
<dbReference type="SUPFAM" id="SSF53335">
    <property type="entry name" value="S-adenosyl-L-methionine-dependent methyltransferases"/>
    <property type="match status" value="1"/>
</dbReference>
<evidence type="ECO:0000313" key="4">
    <source>
        <dbReference type="Proteomes" id="UP000784919"/>
    </source>
</evidence>
<accession>A0A9P7MM61</accession>
<protein>
    <recommendedName>
        <fullName evidence="5">Methyltransferase</fullName>
    </recommendedName>
</protein>
<dbReference type="AlphaFoldDB" id="A0A9P7MM61"/>
<comment type="similarity">
    <text evidence="1">Belongs to the methyltransferase superfamily. LaeA methyltransferase family.</text>
</comment>
<dbReference type="Pfam" id="PF13489">
    <property type="entry name" value="Methyltransf_23"/>
    <property type="match status" value="1"/>
</dbReference>
<dbReference type="Gene3D" id="3.40.50.150">
    <property type="entry name" value="Vaccinia Virus protein VP39"/>
    <property type="match status" value="1"/>
</dbReference>
<feature type="region of interest" description="Disordered" evidence="2">
    <location>
        <begin position="1"/>
        <end position="54"/>
    </location>
</feature>
<evidence type="ECO:0000313" key="3">
    <source>
        <dbReference type="EMBL" id="KAG5958979.1"/>
    </source>
</evidence>
<dbReference type="PANTHER" id="PTHR43591">
    <property type="entry name" value="METHYLTRANSFERASE"/>
    <property type="match status" value="1"/>
</dbReference>
<evidence type="ECO:0000256" key="1">
    <source>
        <dbReference type="ARBA" id="ARBA00038158"/>
    </source>
</evidence>
<organism evidence="3 4">
    <name type="scientific">Claviceps arundinis</name>
    <dbReference type="NCBI Taxonomy" id="1623583"/>
    <lineage>
        <taxon>Eukaryota</taxon>
        <taxon>Fungi</taxon>
        <taxon>Dikarya</taxon>
        <taxon>Ascomycota</taxon>
        <taxon>Pezizomycotina</taxon>
        <taxon>Sordariomycetes</taxon>
        <taxon>Hypocreomycetidae</taxon>
        <taxon>Hypocreales</taxon>
        <taxon>Clavicipitaceae</taxon>
        <taxon>Claviceps</taxon>
    </lineage>
</organism>
<dbReference type="Proteomes" id="UP000784919">
    <property type="component" value="Unassembled WGS sequence"/>
</dbReference>
<sequence>MASNPYSDANNRATTATSALSDATNESVGREEEDSTENLAPATVRATEAPPIEAGLQADDDFDISSELGNDNATASAASSMLPADTIERGRRYASFGDVRYPMPINELEESREDMQHAMLLMLTQNKHFLSPVGDHPQKILDVGTGTGTWAIEVGDKYPSAKVRGIDIAPIQPEWVPPNVSFLVDDCEKDWIERDVDLAHFRYTIVALKDTAKVLGHAFESLRPGGWIELQEIQLTSLCDDGTMPDDDPVKHLYETIGKAMEKLGMRAKLAAELEPYLHKAGFKNIHCQIFKVPIGPWAKDRTMRVVGLYQKMAVLDILPALTGRLFEALEMSEAEAEVTLAMARKGLDDPDVHRYFNFYFWYAQKPGLLRTEQDPV</sequence>
<name>A0A9P7MM61_9HYPO</name>